<dbReference type="GO" id="GO:0004866">
    <property type="term" value="F:endopeptidase inhibitor activity"/>
    <property type="evidence" value="ECO:0007669"/>
    <property type="project" value="InterPro"/>
</dbReference>
<keyword evidence="2" id="KW-0732">Signal</keyword>
<comment type="caution">
    <text evidence="3">The sequence shown here is derived from an EMBL/GenBank/DDBJ whole genome shotgun (WGS) entry which is preliminary data.</text>
</comment>
<dbReference type="Pfam" id="PF00197">
    <property type="entry name" value="Kunitz_legume"/>
    <property type="match status" value="1"/>
</dbReference>
<dbReference type="Proteomes" id="UP000245207">
    <property type="component" value="Unassembled WGS sequence"/>
</dbReference>
<dbReference type="STRING" id="35608.A0A2U1NSR3"/>
<protein>
    <submittedName>
        <fullName evidence="3">Alpha-amylase/subtilisin inhibitor</fullName>
    </submittedName>
</protein>
<dbReference type="SUPFAM" id="SSF50386">
    <property type="entry name" value="STI-like"/>
    <property type="match status" value="1"/>
</dbReference>
<name>A0A2U1NSR3_ARTAN</name>
<keyword evidence="4" id="KW-1185">Reference proteome</keyword>
<feature type="chain" id="PRO_5015774039" evidence="2">
    <location>
        <begin position="20"/>
        <end position="200"/>
    </location>
</feature>
<dbReference type="OrthoDB" id="1918435at2759"/>
<comment type="similarity">
    <text evidence="1">Belongs to the protease inhibitor I3 (leguminous Kunitz-type inhibitor) family.</text>
</comment>
<evidence type="ECO:0000256" key="1">
    <source>
        <dbReference type="ARBA" id="ARBA00005440"/>
    </source>
</evidence>
<dbReference type="PRINTS" id="PR00291">
    <property type="entry name" value="KUNITZINHBTR"/>
</dbReference>
<dbReference type="EMBL" id="PKPP01002253">
    <property type="protein sequence ID" value="PWA76553.1"/>
    <property type="molecule type" value="Genomic_DNA"/>
</dbReference>
<dbReference type="CDD" id="cd23375">
    <property type="entry name" value="beta-trefoil_STI_VvMLP-like"/>
    <property type="match status" value="1"/>
</dbReference>
<evidence type="ECO:0000313" key="4">
    <source>
        <dbReference type="Proteomes" id="UP000245207"/>
    </source>
</evidence>
<dbReference type="AlphaFoldDB" id="A0A2U1NSR3"/>
<dbReference type="InterPro" id="IPR011065">
    <property type="entry name" value="Kunitz_inhibitor_STI-like_sf"/>
</dbReference>
<accession>A0A2U1NSR3</accession>
<organism evidence="3 4">
    <name type="scientific">Artemisia annua</name>
    <name type="common">Sweet wormwood</name>
    <dbReference type="NCBI Taxonomy" id="35608"/>
    <lineage>
        <taxon>Eukaryota</taxon>
        <taxon>Viridiplantae</taxon>
        <taxon>Streptophyta</taxon>
        <taxon>Embryophyta</taxon>
        <taxon>Tracheophyta</taxon>
        <taxon>Spermatophyta</taxon>
        <taxon>Magnoliopsida</taxon>
        <taxon>eudicotyledons</taxon>
        <taxon>Gunneridae</taxon>
        <taxon>Pentapetalae</taxon>
        <taxon>asterids</taxon>
        <taxon>campanulids</taxon>
        <taxon>Asterales</taxon>
        <taxon>Asteraceae</taxon>
        <taxon>Asteroideae</taxon>
        <taxon>Anthemideae</taxon>
        <taxon>Artemisiinae</taxon>
        <taxon>Artemisia</taxon>
    </lineage>
</organism>
<evidence type="ECO:0000313" key="3">
    <source>
        <dbReference type="EMBL" id="PWA76553.1"/>
    </source>
</evidence>
<feature type="signal peptide" evidence="2">
    <location>
        <begin position="1"/>
        <end position="19"/>
    </location>
</feature>
<dbReference type="PANTHER" id="PTHR33107">
    <property type="entry name" value="KUNITZ TRYPSIN INHIBITOR 2"/>
    <property type="match status" value="1"/>
</dbReference>
<dbReference type="Gene3D" id="2.80.10.50">
    <property type="match status" value="1"/>
</dbReference>
<sequence>MKESFFIFTVLSTLAFSLCQNTTPVRDTDGNILKSGNNYYILPVMHGVGGGLIKARGSGEICTTQVAQAISEVEPGTPLKFIPANPNKDGIIRESTDLNIMFVDPLACVPNAVWRVNTDVFQLDQRTLFSRGLLGSPGPQTIDNWFKIQKYQDSYKLVYCPSVCKTCKPACADIGIQNGERGRRNLALNNKPFKVKFKKA</sequence>
<reference evidence="3 4" key="1">
    <citation type="journal article" date="2018" name="Mol. Plant">
        <title>The genome of Artemisia annua provides insight into the evolution of Asteraceae family and artemisinin biosynthesis.</title>
        <authorList>
            <person name="Shen Q."/>
            <person name="Zhang L."/>
            <person name="Liao Z."/>
            <person name="Wang S."/>
            <person name="Yan T."/>
            <person name="Shi P."/>
            <person name="Liu M."/>
            <person name="Fu X."/>
            <person name="Pan Q."/>
            <person name="Wang Y."/>
            <person name="Lv Z."/>
            <person name="Lu X."/>
            <person name="Zhang F."/>
            <person name="Jiang W."/>
            <person name="Ma Y."/>
            <person name="Chen M."/>
            <person name="Hao X."/>
            <person name="Li L."/>
            <person name="Tang Y."/>
            <person name="Lv G."/>
            <person name="Zhou Y."/>
            <person name="Sun X."/>
            <person name="Brodelius P.E."/>
            <person name="Rose J.K.C."/>
            <person name="Tang K."/>
        </authorList>
    </citation>
    <scope>NUCLEOTIDE SEQUENCE [LARGE SCALE GENOMIC DNA]</scope>
    <source>
        <strain evidence="4">cv. Huhao1</strain>
        <tissue evidence="3">Leaf</tissue>
    </source>
</reference>
<evidence type="ECO:0000256" key="2">
    <source>
        <dbReference type="SAM" id="SignalP"/>
    </source>
</evidence>
<dbReference type="PANTHER" id="PTHR33107:SF5">
    <property type="entry name" value="KUNITZ TRYPSIN INHIBITOR 5"/>
    <property type="match status" value="1"/>
</dbReference>
<proteinExistence type="inferred from homology"/>
<gene>
    <name evidence="3" type="ORF">CTI12_AA231710</name>
</gene>
<dbReference type="InterPro" id="IPR002160">
    <property type="entry name" value="Prot_inh_Kunz-lg"/>
</dbReference>
<dbReference type="SMART" id="SM00452">
    <property type="entry name" value="STI"/>
    <property type="match status" value="1"/>
</dbReference>
<dbReference type="PROSITE" id="PS00283">
    <property type="entry name" value="SOYBEAN_KUNITZ"/>
    <property type="match status" value="1"/>
</dbReference>